<dbReference type="PANTHER" id="PTHR30151">
    <property type="entry name" value="ALKANE SULFONATE ABC TRANSPORTER-RELATED, MEMBRANE SUBUNIT"/>
    <property type="match status" value="1"/>
</dbReference>
<evidence type="ECO:0000313" key="9">
    <source>
        <dbReference type="EMBL" id="MBP3963246.1"/>
    </source>
</evidence>
<keyword evidence="3" id="KW-1003">Cell membrane</keyword>
<feature type="transmembrane region" description="Helical" evidence="7">
    <location>
        <begin position="250"/>
        <end position="277"/>
    </location>
</feature>
<protein>
    <submittedName>
        <fullName evidence="9">ABC transporter permease</fullName>
    </submittedName>
</protein>
<feature type="domain" description="ABC transmembrane type-1" evidence="8">
    <location>
        <begin position="85"/>
        <end position="273"/>
    </location>
</feature>
<evidence type="ECO:0000256" key="3">
    <source>
        <dbReference type="ARBA" id="ARBA00022475"/>
    </source>
</evidence>
<dbReference type="Proteomes" id="UP000673394">
    <property type="component" value="Unassembled WGS sequence"/>
</dbReference>
<keyword evidence="5 7" id="KW-1133">Transmembrane helix</keyword>
<dbReference type="Pfam" id="PF00528">
    <property type="entry name" value="BPD_transp_1"/>
    <property type="match status" value="1"/>
</dbReference>
<evidence type="ECO:0000313" key="10">
    <source>
        <dbReference type="Proteomes" id="UP000673394"/>
    </source>
</evidence>
<organism evidence="9 10">
    <name type="scientific">Paenibacillus lignilyticus</name>
    <dbReference type="NCBI Taxonomy" id="1172615"/>
    <lineage>
        <taxon>Bacteria</taxon>
        <taxon>Bacillati</taxon>
        <taxon>Bacillota</taxon>
        <taxon>Bacilli</taxon>
        <taxon>Bacillales</taxon>
        <taxon>Paenibacillaceae</taxon>
        <taxon>Paenibacillus</taxon>
    </lineage>
</organism>
<gene>
    <name evidence="9" type="ORF">I8J30_11085</name>
</gene>
<dbReference type="InterPro" id="IPR035906">
    <property type="entry name" value="MetI-like_sf"/>
</dbReference>
<sequence>MNDILNFEVTAAPAKPDKEQAVAGKPGKTKQIIPIAAPPLILMLAILAIWQLITVIFDLPRYILPSPTAIAQAASERGSDLLRSAFNTSLSAFFGFLLSIIIGNLTALLMTASKWVQRSLSPYAIVLQTIPVVAVAPLIVIWFGTGMNSIIIISFIVAVFPIISNSNLGLNATDHNLVNLMRMYNGTGWKMMWKLRIPYAMPYILGGMKISCGLAVIGAIIGEFVAGIGGAKGGLGIAITSAAVQMQTPYLFACAITASLLGMIFFAGISVLSHYVLRNWHESASQTEN</sequence>
<feature type="transmembrane region" description="Helical" evidence="7">
    <location>
        <begin position="150"/>
        <end position="173"/>
    </location>
</feature>
<evidence type="ECO:0000256" key="7">
    <source>
        <dbReference type="RuleBase" id="RU363032"/>
    </source>
</evidence>
<keyword evidence="2 7" id="KW-0813">Transport</keyword>
<evidence type="ECO:0000256" key="1">
    <source>
        <dbReference type="ARBA" id="ARBA00004651"/>
    </source>
</evidence>
<dbReference type="EMBL" id="JAGKSP010000003">
    <property type="protein sequence ID" value="MBP3963246.1"/>
    <property type="molecule type" value="Genomic_DNA"/>
</dbReference>
<feature type="transmembrane region" description="Helical" evidence="7">
    <location>
        <begin position="123"/>
        <end position="144"/>
    </location>
</feature>
<feature type="transmembrane region" description="Helical" evidence="7">
    <location>
        <begin position="35"/>
        <end position="57"/>
    </location>
</feature>
<accession>A0ABS5CB86</accession>
<comment type="similarity">
    <text evidence="7">Belongs to the binding-protein-dependent transport system permease family.</text>
</comment>
<evidence type="ECO:0000256" key="2">
    <source>
        <dbReference type="ARBA" id="ARBA00022448"/>
    </source>
</evidence>
<keyword evidence="6 7" id="KW-0472">Membrane</keyword>
<evidence type="ECO:0000256" key="6">
    <source>
        <dbReference type="ARBA" id="ARBA00023136"/>
    </source>
</evidence>
<dbReference type="InterPro" id="IPR000515">
    <property type="entry name" value="MetI-like"/>
</dbReference>
<dbReference type="RefSeq" id="WP_210658197.1">
    <property type="nucleotide sequence ID" value="NZ_JAGKSP010000003.1"/>
</dbReference>
<comment type="subcellular location">
    <subcellularLocation>
        <location evidence="1 7">Cell membrane</location>
        <topology evidence="1 7">Multi-pass membrane protein</topology>
    </subcellularLocation>
</comment>
<reference evidence="9 10" key="1">
    <citation type="submission" date="2021-04" db="EMBL/GenBank/DDBJ databases">
        <title>Paenibacillus sp. DLE-14 whole genome sequence.</title>
        <authorList>
            <person name="Ham Y.J."/>
        </authorList>
    </citation>
    <scope>NUCLEOTIDE SEQUENCE [LARGE SCALE GENOMIC DNA]</scope>
    <source>
        <strain evidence="9 10">DLE-14</strain>
    </source>
</reference>
<feature type="transmembrane region" description="Helical" evidence="7">
    <location>
        <begin position="200"/>
        <end position="221"/>
    </location>
</feature>
<dbReference type="PROSITE" id="PS50928">
    <property type="entry name" value="ABC_TM1"/>
    <property type="match status" value="1"/>
</dbReference>
<keyword evidence="10" id="KW-1185">Reference proteome</keyword>
<proteinExistence type="inferred from homology"/>
<dbReference type="Gene3D" id="1.10.3720.10">
    <property type="entry name" value="MetI-like"/>
    <property type="match status" value="1"/>
</dbReference>
<comment type="caution">
    <text evidence="9">The sequence shown here is derived from an EMBL/GenBank/DDBJ whole genome shotgun (WGS) entry which is preliminary data.</text>
</comment>
<name>A0ABS5CB86_9BACL</name>
<evidence type="ECO:0000259" key="8">
    <source>
        <dbReference type="PROSITE" id="PS50928"/>
    </source>
</evidence>
<dbReference type="CDD" id="cd06261">
    <property type="entry name" value="TM_PBP2"/>
    <property type="match status" value="1"/>
</dbReference>
<evidence type="ECO:0000256" key="5">
    <source>
        <dbReference type="ARBA" id="ARBA00022989"/>
    </source>
</evidence>
<dbReference type="PANTHER" id="PTHR30151:SF41">
    <property type="entry name" value="ABC TRANSPORTER PERMEASE PROTEIN"/>
    <property type="match status" value="1"/>
</dbReference>
<dbReference type="SUPFAM" id="SSF161098">
    <property type="entry name" value="MetI-like"/>
    <property type="match status" value="1"/>
</dbReference>
<keyword evidence="4 7" id="KW-0812">Transmembrane</keyword>
<evidence type="ECO:0000256" key="4">
    <source>
        <dbReference type="ARBA" id="ARBA00022692"/>
    </source>
</evidence>
<feature type="transmembrane region" description="Helical" evidence="7">
    <location>
        <begin position="90"/>
        <end position="111"/>
    </location>
</feature>